<reference evidence="2 3" key="1">
    <citation type="submission" date="2024-10" db="EMBL/GenBank/DDBJ databases">
        <authorList>
            <person name="Lu C.-H."/>
        </authorList>
    </citation>
    <scope>NUCLEOTIDE SEQUENCE [LARGE SCALE GENOMIC DNA]</scope>
    <source>
        <strain evidence="2 3">22LXZD03-01</strain>
    </source>
</reference>
<organism evidence="2 3">
    <name type="scientific">Pectobacterium jejuense</name>
    <dbReference type="NCBI Taxonomy" id="2974022"/>
    <lineage>
        <taxon>Bacteria</taxon>
        <taxon>Pseudomonadati</taxon>
        <taxon>Pseudomonadota</taxon>
        <taxon>Gammaproteobacteria</taxon>
        <taxon>Enterobacterales</taxon>
        <taxon>Pectobacteriaceae</taxon>
        <taxon>Pectobacterium</taxon>
    </lineage>
</organism>
<protein>
    <submittedName>
        <fullName evidence="2">Uncharacterized protein</fullName>
    </submittedName>
</protein>
<evidence type="ECO:0000313" key="2">
    <source>
        <dbReference type="EMBL" id="MFJ5512418.1"/>
    </source>
</evidence>
<keyword evidence="1" id="KW-1133">Transmembrane helix</keyword>
<feature type="transmembrane region" description="Helical" evidence="1">
    <location>
        <begin position="441"/>
        <end position="463"/>
    </location>
</feature>
<dbReference type="Proteomes" id="UP001617702">
    <property type="component" value="Unassembled WGS sequence"/>
</dbReference>
<comment type="caution">
    <text evidence="2">The sequence shown here is derived from an EMBL/GenBank/DDBJ whole genome shotgun (WGS) entry which is preliminary data.</text>
</comment>
<evidence type="ECO:0000256" key="1">
    <source>
        <dbReference type="SAM" id="Phobius"/>
    </source>
</evidence>
<proteinExistence type="predicted"/>
<evidence type="ECO:0000313" key="3">
    <source>
        <dbReference type="Proteomes" id="UP001617702"/>
    </source>
</evidence>
<keyword evidence="1" id="KW-0472">Membrane</keyword>
<sequence length="472" mass="56151">MKTGKIDRDHTYKRKFTRFVMQSAYHFPIFFPKWLVHESRERMKNGGIWDKFFLDERFKYISFFDSDFRWHKCSISFLLTKKELDLIAKWRVNFSLSGFDFDRYKDLNDVSFVFGASWNNLGIIRINAEHFSDDLNSLYLDTKYVDCLSVHLDKFGSGLFMMRYDIVLNKTATDFIKNVEIEDPDFDAELRTYNIFSKKNIGYTVVDRHRTASEKLFERINLIFQDVFLVWESLNELIGINIEVASCSAISEICILNESSYKKSDNVLYEIKKDHPQFRAYKEKDSSLIYPYSKENYPFDAIYFYNDKENSDCRKYPEFWPPSTRDGIIRSFSFINIMSNEIGKLAREISRVNYDGKGNMLAKENKYYFQLSYKAEVFLRFLNVFKKSSRLTTSKEMNSKIKELIDYNINQMKDIKDNASTLYELSESKLQMDNLKYHKRYSAVVFLFILMQVILAAMAIDWLKIKGWILNF</sequence>
<keyword evidence="1" id="KW-0812">Transmembrane</keyword>
<gene>
    <name evidence="2" type="ORF">ACIPUH_06385</name>
</gene>
<keyword evidence="3" id="KW-1185">Reference proteome</keyword>
<name>A0ABW8GST2_9GAMM</name>
<dbReference type="RefSeq" id="WP_400353417.1">
    <property type="nucleotide sequence ID" value="NZ_JBIXLA010000002.1"/>
</dbReference>
<accession>A0ABW8GST2</accession>
<dbReference type="EMBL" id="JBIXLB010000002">
    <property type="protein sequence ID" value="MFJ5512418.1"/>
    <property type="molecule type" value="Genomic_DNA"/>
</dbReference>